<dbReference type="EMBL" id="CACVAP010000064">
    <property type="protein sequence ID" value="CAA6811986.1"/>
    <property type="molecule type" value="Genomic_DNA"/>
</dbReference>
<evidence type="ECO:0000313" key="3">
    <source>
        <dbReference type="EMBL" id="CAA6811986.1"/>
    </source>
</evidence>
<dbReference type="EMBL" id="CACVAP010000073">
    <property type="protein sequence ID" value="CAA6813797.1"/>
    <property type="molecule type" value="Genomic_DNA"/>
</dbReference>
<dbReference type="EMBL" id="CACVAP010000099">
    <property type="protein sequence ID" value="CAA6821416.1"/>
    <property type="molecule type" value="Genomic_DNA"/>
</dbReference>
<evidence type="ECO:0000313" key="2">
    <source>
        <dbReference type="EMBL" id="CAA6798538.1"/>
    </source>
</evidence>
<evidence type="ECO:0000313" key="6">
    <source>
        <dbReference type="EMBL" id="CAA6814768.1"/>
    </source>
</evidence>
<evidence type="ECO:0000313" key="8">
    <source>
        <dbReference type="EMBL" id="CAA6816260.1"/>
    </source>
</evidence>
<evidence type="ECO:0000313" key="1">
    <source>
        <dbReference type="EMBL" id="CAA6798508.1"/>
    </source>
</evidence>
<gene>
    <name evidence="9" type="ORF">HELGO_WM1396</name>
    <name evidence="3" type="ORF">HELGO_WM18445</name>
    <name evidence="4" type="ORF">HELGO_WM19786</name>
    <name evidence="5" type="ORF">HELGO_WM19900</name>
    <name evidence="7" type="ORF">HELGO_WM22252</name>
    <name evidence="10" type="ORF">HELGO_WM25989</name>
    <name evidence="2" type="ORF">HELGO_WM28766</name>
    <name evidence="6" type="ORF">HELGO_WM52193</name>
    <name evidence="8" type="ORF">HELGO_WM55165</name>
    <name evidence="1" type="ORF">HELGO_WM68383</name>
</gene>
<dbReference type="EMBL" id="CACVAP010000076">
    <property type="protein sequence ID" value="CAA6814768.1"/>
    <property type="molecule type" value="Genomic_DNA"/>
</dbReference>
<evidence type="ECO:0000313" key="5">
    <source>
        <dbReference type="EMBL" id="CAA6813797.1"/>
    </source>
</evidence>
<name>A0A6S6TIS2_9BACT</name>
<evidence type="ECO:0000313" key="7">
    <source>
        <dbReference type="EMBL" id="CAA6815139.1"/>
    </source>
</evidence>
<dbReference type="EMBL" id="CACVAP010000003">
    <property type="protein sequence ID" value="CAA6798508.1"/>
    <property type="molecule type" value="Genomic_DNA"/>
</dbReference>
<protein>
    <submittedName>
        <fullName evidence="6">Uncharacterized protein</fullName>
    </submittedName>
</protein>
<dbReference type="EMBL" id="CACVAP010000082">
    <property type="protein sequence ID" value="CAA6815139.1"/>
    <property type="molecule type" value="Genomic_DNA"/>
</dbReference>
<sequence>KYHWIQIKDYASTLTLENYIHLVLANYGTGNKFEINFC</sequence>
<proteinExistence type="predicted"/>
<dbReference type="AlphaFoldDB" id="A0A6S6TIS2"/>
<evidence type="ECO:0000313" key="10">
    <source>
        <dbReference type="EMBL" id="CAA6821416.1"/>
    </source>
</evidence>
<dbReference type="EMBL" id="CACVAP010000072">
    <property type="protein sequence ID" value="CAA6813590.1"/>
    <property type="molecule type" value="Genomic_DNA"/>
</dbReference>
<evidence type="ECO:0000313" key="4">
    <source>
        <dbReference type="EMBL" id="CAA6813590.1"/>
    </source>
</evidence>
<accession>A0A6S6TIS2</accession>
<dbReference type="EMBL" id="CACVAP010000086">
    <property type="protein sequence ID" value="CAA6817903.1"/>
    <property type="molecule type" value="Genomic_DNA"/>
</dbReference>
<dbReference type="EMBL" id="CACVAP010000006">
    <property type="protein sequence ID" value="CAA6798538.1"/>
    <property type="molecule type" value="Genomic_DNA"/>
</dbReference>
<organism evidence="6">
    <name type="scientific">uncultured Sulfurovum sp</name>
    <dbReference type="NCBI Taxonomy" id="269237"/>
    <lineage>
        <taxon>Bacteria</taxon>
        <taxon>Pseudomonadati</taxon>
        <taxon>Campylobacterota</taxon>
        <taxon>Epsilonproteobacteria</taxon>
        <taxon>Campylobacterales</taxon>
        <taxon>Sulfurovaceae</taxon>
        <taxon>Sulfurovum</taxon>
        <taxon>environmental samples</taxon>
    </lineage>
</organism>
<dbReference type="EMBL" id="CACVAP010000085">
    <property type="protein sequence ID" value="CAA6816260.1"/>
    <property type="molecule type" value="Genomic_DNA"/>
</dbReference>
<feature type="non-terminal residue" evidence="6">
    <location>
        <position position="1"/>
    </location>
</feature>
<evidence type="ECO:0000313" key="9">
    <source>
        <dbReference type="EMBL" id="CAA6817903.1"/>
    </source>
</evidence>
<reference evidence="6" key="1">
    <citation type="submission" date="2020-01" db="EMBL/GenBank/DDBJ databases">
        <authorList>
            <person name="Meier V. D."/>
            <person name="Meier V D."/>
        </authorList>
    </citation>
    <scope>NUCLEOTIDE SEQUENCE</scope>
    <source>
        <strain evidence="6">HLG_WM_MAG_06</strain>
    </source>
</reference>